<name>A0AAX4I172_9PEZI</name>
<protein>
    <submittedName>
        <fullName evidence="1">Cyclin</fullName>
    </submittedName>
</protein>
<dbReference type="InterPro" id="IPR036915">
    <property type="entry name" value="Cyclin-like_sf"/>
</dbReference>
<dbReference type="SUPFAM" id="SSF47954">
    <property type="entry name" value="Cyclin-like"/>
    <property type="match status" value="1"/>
</dbReference>
<dbReference type="KEGG" id="cdet:87938612"/>
<dbReference type="CDD" id="cd20557">
    <property type="entry name" value="CYCLIN_ScPCL1-like"/>
    <property type="match status" value="1"/>
</dbReference>
<dbReference type="GeneID" id="87938612"/>
<evidence type="ECO:0000313" key="2">
    <source>
        <dbReference type="Proteomes" id="UP001322277"/>
    </source>
</evidence>
<dbReference type="AlphaFoldDB" id="A0AAX4I172"/>
<keyword evidence="2" id="KW-1185">Reference proteome</keyword>
<gene>
    <name evidence="1" type="ORF">CDEST_02109</name>
</gene>
<organism evidence="1 2">
    <name type="scientific">Colletotrichum destructivum</name>
    <dbReference type="NCBI Taxonomy" id="34406"/>
    <lineage>
        <taxon>Eukaryota</taxon>
        <taxon>Fungi</taxon>
        <taxon>Dikarya</taxon>
        <taxon>Ascomycota</taxon>
        <taxon>Pezizomycotina</taxon>
        <taxon>Sordariomycetes</taxon>
        <taxon>Hypocreomycetidae</taxon>
        <taxon>Glomerellales</taxon>
        <taxon>Glomerellaceae</taxon>
        <taxon>Colletotrichum</taxon>
        <taxon>Colletotrichum destructivum species complex</taxon>
    </lineage>
</organism>
<dbReference type="Proteomes" id="UP001322277">
    <property type="component" value="Chromosome 1"/>
</dbReference>
<reference evidence="2" key="1">
    <citation type="journal article" date="2023" name="bioRxiv">
        <title>Complete genome of the Medicago anthracnose fungus, Colletotrichum destructivum, reveals a mini-chromosome-like region within a core chromosome.</title>
        <authorList>
            <person name="Lapalu N."/>
            <person name="Simon A."/>
            <person name="Lu A."/>
            <person name="Plaumann P.-L."/>
            <person name="Amselem J."/>
            <person name="Pigne S."/>
            <person name="Auger A."/>
            <person name="Koch C."/>
            <person name="Dallery J.-F."/>
            <person name="O'Connell R.J."/>
        </authorList>
    </citation>
    <scope>NUCLEOTIDE SEQUENCE [LARGE SCALE GENOMIC DNA]</scope>
    <source>
        <strain evidence="2">CBS 520.97</strain>
    </source>
</reference>
<dbReference type="EMBL" id="CP137305">
    <property type="protein sequence ID" value="WQF77095.1"/>
    <property type="molecule type" value="Genomic_DNA"/>
</dbReference>
<proteinExistence type="predicted"/>
<dbReference type="RefSeq" id="XP_062774319.1">
    <property type="nucleotide sequence ID" value="XM_062918268.1"/>
</dbReference>
<accession>A0AAX4I172</accession>
<evidence type="ECO:0000313" key="1">
    <source>
        <dbReference type="EMBL" id="WQF77095.1"/>
    </source>
</evidence>
<dbReference type="Gene3D" id="1.10.472.10">
    <property type="entry name" value="Cyclin-like"/>
    <property type="match status" value="1"/>
</dbReference>
<sequence length="207" mass="23765">MHRSAIVPCQSWLPSGVHVAVDHHQAAVSAPITNTPADAERFEEFCRRPLPPRSIHSVVERFLARILPVNADIWNFLSGLEAFLRHLLSWADISGTVFCGSLIYLERAAHRGQQTPVTEIGRRLRFLAAIILARKYLEDETYETRFWIGLTARMCSSYFTDDDIHDAETTLLEDLIWDLRIHQHEIYVMSTLIRHPDTISVLDHRAL</sequence>